<comment type="caution">
    <text evidence="2">The sequence shown here is derived from an EMBL/GenBank/DDBJ whole genome shotgun (WGS) entry which is preliminary data.</text>
</comment>
<dbReference type="AlphaFoldDB" id="A0A9N9NJH9"/>
<dbReference type="PANTHER" id="PTHR33802">
    <property type="entry name" value="SI:CH211-161H7.5-RELATED"/>
    <property type="match status" value="1"/>
</dbReference>
<name>A0A9N9NJH9_9GLOM</name>
<gene>
    <name evidence="2" type="ORF">CPELLU_LOCUS13788</name>
</gene>
<dbReference type="PANTHER" id="PTHR33802:SF1">
    <property type="entry name" value="XK-RELATED PROTEIN"/>
    <property type="match status" value="1"/>
</dbReference>
<feature type="transmembrane region" description="Helical" evidence="1">
    <location>
        <begin position="48"/>
        <end position="70"/>
    </location>
</feature>
<reference evidence="2" key="1">
    <citation type="submission" date="2021-06" db="EMBL/GenBank/DDBJ databases">
        <authorList>
            <person name="Kallberg Y."/>
            <person name="Tangrot J."/>
            <person name="Rosling A."/>
        </authorList>
    </citation>
    <scope>NUCLEOTIDE SEQUENCE</scope>
    <source>
        <strain evidence="2">FL966</strain>
    </source>
</reference>
<keyword evidence="1" id="KW-0812">Transmembrane</keyword>
<dbReference type="EMBL" id="CAJVQA010015194">
    <property type="protein sequence ID" value="CAG8735771.1"/>
    <property type="molecule type" value="Genomic_DNA"/>
</dbReference>
<dbReference type="Proteomes" id="UP000789759">
    <property type="component" value="Unassembled WGS sequence"/>
</dbReference>
<feature type="transmembrane region" description="Helical" evidence="1">
    <location>
        <begin position="6"/>
        <end position="27"/>
    </location>
</feature>
<feature type="transmembrane region" description="Helical" evidence="1">
    <location>
        <begin position="105"/>
        <end position="124"/>
    </location>
</feature>
<feature type="transmembrane region" description="Helical" evidence="1">
    <location>
        <begin position="231"/>
        <end position="253"/>
    </location>
</feature>
<keyword evidence="1" id="KW-0472">Membrane</keyword>
<evidence type="ECO:0000313" key="2">
    <source>
        <dbReference type="EMBL" id="CAG8735771.1"/>
    </source>
</evidence>
<keyword evidence="1" id="KW-1133">Transmembrane helix</keyword>
<dbReference type="OrthoDB" id="5586934at2759"/>
<accession>A0A9N9NJH9</accession>
<feature type="transmembrane region" description="Helical" evidence="1">
    <location>
        <begin position="144"/>
        <end position="169"/>
    </location>
</feature>
<protein>
    <submittedName>
        <fullName evidence="2">16155_t:CDS:1</fullName>
    </submittedName>
</protein>
<feature type="transmembrane region" description="Helical" evidence="1">
    <location>
        <begin position="82"/>
        <end position="98"/>
    </location>
</feature>
<keyword evidence="3" id="KW-1185">Reference proteome</keyword>
<sequence length="276" mass="32087">MDRYILINVSNILAFLFLLADNVYSYMEPKNERNPYLQAHLTYISPAVFTFYMWIPIQILLGGFVIYQFYPQAEEHVTTINWNFVGIVALNCLWLNLWQRDMISLSWIAILIMVFQLSYIYYILEFTYQPYEHTDEPLDVILDIAFVHLPFSLYHSWSIVLLAITTFTIFMPEKKAENPSLIELILVIFVLISFELIAIMYIEANNDFAGFAGYLVIAFTFIGISYEQEEIVIHLTAILLSIISAAYFIVSLVKKCLMPKKQSVETQNETTDLTLT</sequence>
<evidence type="ECO:0000256" key="1">
    <source>
        <dbReference type="SAM" id="Phobius"/>
    </source>
</evidence>
<organism evidence="2 3">
    <name type="scientific">Cetraspora pellucida</name>
    <dbReference type="NCBI Taxonomy" id="1433469"/>
    <lineage>
        <taxon>Eukaryota</taxon>
        <taxon>Fungi</taxon>
        <taxon>Fungi incertae sedis</taxon>
        <taxon>Mucoromycota</taxon>
        <taxon>Glomeromycotina</taxon>
        <taxon>Glomeromycetes</taxon>
        <taxon>Diversisporales</taxon>
        <taxon>Gigasporaceae</taxon>
        <taxon>Cetraspora</taxon>
    </lineage>
</organism>
<proteinExistence type="predicted"/>
<evidence type="ECO:0000313" key="3">
    <source>
        <dbReference type="Proteomes" id="UP000789759"/>
    </source>
</evidence>
<feature type="transmembrane region" description="Helical" evidence="1">
    <location>
        <begin position="181"/>
        <end position="202"/>
    </location>
</feature>
<feature type="transmembrane region" description="Helical" evidence="1">
    <location>
        <begin position="208"/>
        <end position="224"/>
    </location>
</feature>